<evidence type="ECO:0000256" key="1">
    <source>
        <dbReference type="SAM" id="Phobius"/>
    </source>
</evidence>
<feature type="transmembrane region" description="Helical" evidence="1">
    <location>
        <begin position="30"/>
        <end position="50"/>
    </location>
</feature>
<evidence type="ECO:0000313" key="3">
    <source>
        <dbReference type="Proteomes" id="UP001159364"/>
    </source>
</evidence>
<dbReference type="EMBL" id="JAIWQS010000012">
    <property type="protein sequence ID" value="KAJ8749048.1"/>
    <property type="molecule type" value="Genomic_DNA"/>
</dbReference>
<organism evidence="2 3">
    <name type="scientific">Erythroxylum novogranatense</name>
    <dbReference type="NCBI Taxonomy" id="1862640"/>
    <lineage>
        <taxon>Eukaryota</taxon>
        <taxon>Viridiplantae</taxon>
        <taxon>Streptophyta</taxon>
        <taxon>Embryophyta</taxon>
        <taxon>Tracheophyta</taxon>
        <taxon>Spermatophyta</taxon>
        <taxon>Magnoliopsida</taxon>
        <taxon>eudicotyledons</taxon>
        <taxon>Gunneridae</taxon>
        <taxon>Pentapetalae</taxon>
        <taxon>rosids</taxon>
        <taxon>fabids</taxon>
        <taxon>Malpighiales</taxon>
        <taxon>Erythroxylaceae</taxon>
        <taxon>Erythroxylum</taxon>
    </lineage>
</organism>
<dbReference type="Gene3D" id="3.90.550.50">
    <property type="match status" value="1"/>
</dbReference>
<dbReference type="FunFam" id="3.90.550.50:FF:000006">
    <property type="entry name" value="Fringe-related protein-like"/>
    <property type="match status" value="1"/>
</dbReference>
<comment type="caution">
    <text evidence="2">The sequence shown here is derived from an EMBL/GenBank/DDBJ whole genome shotgun (WGS) entry which is preliminary data.</text>
</comment>
<dbReference type="Pfam" id="PF04646">
    <property type="entry name" value="DUF604"/>
    <property type="match status" value="1"/>
</dbReference>
<keyword evidence="3" id="KW-1185">Reference proteome</keyword>
<dbReference type="AlphaFoldDB" id="A0AAV8SAI1"/>
<dbReference type="PANTHER" id="PTHR10811">
    <property type="entry name" value="FRINGE-RELATED"/>
    <property type="match status" value="1"/>
</dbReference>
<keyword evidence="1" id="KW-0472">Membrane</keyword>
<reference evidence="2 3" key="1">
    <citation type="submission" date="2021-09" db="EMBL/GenBank/DDBJ databases">
        <title>Genomic insights and catalytic innovation underlie evolution of tropane alkaloids biosynthesis.</title>
        <authorList>
            <person name="Wang Y.-J."/>
            <person name="Tian T."/>
            <person name="Huang J.-P."/>
            <person name="Huang S.-X."/>
        </authorList>
    </citation>
    <scope>NUCLEOTIDE SEQUENCE [LARGE SCALE GENOMIC DNA]</scope>
    <source>
        <strain evidence="2">KIB-2018</strain>
        <tissue evidence="2">Leaf</tissue>
    </source>
</reference>
<sequence length="489" mass="56586">MKPNLSDIDNSSCYGTNTTRFPHSMVTWSLTRLTLVWLFFVSIPYLYYYYPVPLFQSNFPPNQTIILQQSLAISTSNHSLTPSLPIPENTKFNHIVFGIASTSELWHHRKNYVKLWWKPEKMRGVVWLDKPVKKETDDHLLPPVRISHFNMSEFEYRNPKGDRSAIRLTRIVSEMLKLQSTKGVRWFVMGDDDTFFVPDNLLRVLSKYDHGQYYYIGSVSESHLQNIRFSYQMAYGGAGFAISYPLAQALAKMQDRCIKRYPALYGSDDRIHACMSELGVPLTKEPGFHRFFDVHGNVFGLLTAHPVAPLVSIITALQKLSDPIRLDSAALIQQSICYDRSTKWTVSVSWGYAVQIFQEILKPRDIEIPSRTFLHWYRASDPRGYAFNTRAASSRNTCQNPFVYYLSSAFYDTIRNRTASEYVIHQGPNSDCNWDMPNPALIYRVKVYEKPDEHLWDKKKFCKVLPRKDKFTLLVEVGVCRDGEVIEFG</sequence>
<dbReference type="Proteomes" id="UP001159364">
    <property type="component" value="Linkage Group LG12"/>
</dbReference>
<protein>
    <recommendedName>
        <fullName evidence="4">Transferring glycosyl group transferase</fullName>
    </recommendedName>
</protein>
<proteinExistence type="predicted"/>
<accession>A0AAV8SAI1</accession>
<keyword evidence="1" id="KW-0812">Transmembrane</keyword>
<name>A0AAV8SAI1_9ROSI</name>
<evidence type="ECO:0000313" key="2">
    <source>
        <dbReference type="EMBL" id="KAJ8749048.1"/>
    </source>
</evidence>
<evidence type="ECO:0008006" key="4">
    <source>
        <dbReference type="Google" id="ProtNLM"/>
    </source>
</evidence>
<gene>
    <name evidence="2" type="ORF">K2173_013492</name>
</gene>
<keyword evidence="1" id="KW-1133">Transmembrane helix</keyword>
<dbReference type="InterPro" id="IPR006740">
    <property type="entry name" value="DUF604"/>
</dbReference>